<proteinExistence type="predicted"/>
<feature type="region of interest" description="Disordered" evidence="1">
    <location>
        <begin position="91"/>
        <end position="110"/>
    </location>
</feature>
<gene>
    <name evidence="2" type="ORF">SAMN06265374_2308</name>
</gene>
<evidence type="ECO:0000313" key="2">
    <source>
        <dbReference type="EMBL" id="SMP23825.1"/>
    </source>
</evidence>
<dbReference type="EMBL" id="FXTT01000003">
    <property type="protein sequence ID" value="SMP23825.1"/>
    <property type="molecule type" value="Genomic_DNA"/>
</dbReference>
<keyword evidence="3" id="KW-1185">Reference proteome</keyword>
<comment type="caution">
    <text evidence="2">The sequence shown here is derived from an EMBL/GenBank/DDBJ whole genome shotgun (WGS) entry which is preliminary data.</text>
</comment>
<reference evidence="2 3" key="1">
    <citation type="submission" date="2017-05" db="EMBL/GenBank/DDBJ databases">
        <authorList>
            <person name="Varghese N."/>
            <person name="Submissions S."/>
        </authorList>
    </citation>
    <scope>NUCLEOTIDE SEQUENCE [LARGE SCALE GENOMIC DNA]</scope>
    <source>
        <strain evidence="2 3">DSM 15949</strain>
    </source>
</reference>
<protein>
    <submittedName>
        <fullName evidence="2">Uncharacterized protein</fullName>
    </submittedName>
</protein>
<accession>A0ABY1P296</accession>
<evidence type="ECO:0000313" key="3">
    <source>
        <dbReference type="Proteomes" id="UP001157914"/>
    </source>
</evidence>
<sequence length="110" mass="11502">MQDAKLCQTSAPCVSPDVIRGPLAVPLATAIAAFPEACYCRSYQSAACEAKTVWWIPASSVDDCGGCGGGHTSHGSFAFRVRQPSKHCVEDRERMQGHAKSSGGGLSCLA</sequence>
<dbReference type="Proteomes" id="UP001157914">
    <property type="component" value="Unassembled WGS sequence"/>
</dbReference>
<evidence type="ECO:0000256" key="1">
    <source>
        <dbReference type="SAM" id="MobiDB-lite"/>
    </source>
</evidence>
<name>A0ABY1P296_9HYPH</name>
<organism evidence="2 3">
    <name type="scientific">Roseibium denhamense</name>
    <dbReference type="NCBI Taxonomy" id="76305"/>
    <lineage>
        <taxon>Bacteria</taxon>
        <taxon>Pseudomonadati</taxon>
        <taxon>Pseudomonadota</taxon>
        <taxon>Alphaproteobacteria</taxon>
        <taxon>Hyphomicrobiales</taxon>
        <taxon>Stappiaceae</taxon>
        <taxon>Roseibium</taxon>
    </lineage>
</organism>